<feature type="domain" description="Histidine kinase" evidence="14">
    <location>
        <begin position="143"/>
        <end position="332"/>
    </location>
</feature>
<evidence type="ECO:0000256" key="11">
    <source>
        <dbReference type="ARBA" id="ARBA00023012"/>
    </source>
</evidence>
<name>A0A109G9A6_BACMY</name>
<reference evidence="15 16" key="1">
    <citation type="submission" date="2016-01" db="EMBL/GenBank/DDBJ databases">
        <authorList>
            <person name="McClelland M."/>
            <person name="Jain A."/>
            <person name="Saraogi P."/>
            <person name="Mendelson R."/>
            <person name="Westerman R."/>
            <person name="SanMiguel P."/>
            <person name="Csonka L."/>
        </authorList>
    </citation>
    <scope>NUCLEOTIDE SEQUENCE [LARGE SCALE GENOMIC DNA]</scope>
    <source>
        <strain evidence="15 16">PE8-15</strain>
    </source>
</reference>
<evidence type="ECO:0000256" key="7">
    <source>
        <dbReference type="ARBA" id="ARBA00022741"/>
    </source>
</evidence>
<evidence type="ECO:0000256" key="6">
    <source>
        <dbReference type="ARBA" id="ARBA00022692"/>
    </source>
</evidence>
<dbReference type="Pfam" id="PF00512">
    <property type="entry name" value="HisKA"/>
    <property type="match status" value="1"/>
</dbReference>
<evidence type="ECO:0000256" key="4">
    <source>
        <dbReference type="ARBA" id="ARBA00022553"/>
    </source>
</evidence>
<dbReference type="PROSITE" id="PS50109">
    <property type="entry name" value="HIS_KIN"/>
    <property type="match status" value="1"/>
</dbReference>
<dbReference type="Gene3D" id="3.30.565.10">
    <property type="entry name" value="Histidine kinase-like ATPase, C-terminal domain"/>
    <property type="match status" value="1"/>
</dbReference>
<comment type="caution">
    <text evidence="15">The sequence shown here is derived from an EMBL/GenBank/DDBJ whole genome shotgun (WGS) entry which is preliminary data.</text>
</comment>
<dbReference type="Gene3D" id="1.10.287.130">
    <property type="match status" value="1"/>
</dbReference>
<dbReference type="InterPro" id="IPR050398">
    <property type="entry name" value="HssS/ArlS-like"/>
</dbReference>
<dbReference type="RefSeq" id="WP_060750382.1">
    <property type="nucleotide sequence ID" value="NZ_LRPH01000049.1"/>
</dbReference>
<evidence type="ECO:0000256" key="12">
    <source>
        <dbReference type="ARBA" id="ARBA00023136"/>
    </source>
</evidence>
<keyword evidence="9" id="KW-0067">ATP-binding</keyword>
<dbReference type="AlphaFoldDB" id="A0A109G9A6"/>
<dbReference type="InterPro" id="IPR003594">
    <property type="entry name" value="HATPase_dom"/>
</dbReference>
<comment type="subcellular location">
    <subcellularLocation>
        <location evidence="2">Membrane</location>
        <topology evidence="2">Multi-pass membrane protein</topology>
    </subcellularLocation>
</comment>
<dbReference type="SMART" id="SM00388">
    <property type="entry name" value="HisKA"/>
    <property type="match status" value="1"/>
</dbReference>
<evidence type="ECO:0000256" key="3">
    <source>
        <dbReference type="ARBA" id="ARBA00012438"/>
    </source>
</evidence>
<evidence type="ECO:0000256" key="1">
    <source>
        <dbReference type="ARBA" id="ARBA00000085"/>
    </source>
</evidence>
<dbReference type="GO" id="GO:0005524">
    <property type="term" value="F:ATP binding"/>
    <property type="evidence" value="ECO:0007669"/>
    <property type="project" value="UniProtKB-KW"/>
</dbReference>
<evidence type="ECO:0000313" key="16">
    <source>
        <dbReference type="Proteomes" id="UP000065797"/>
    </source>
</evidence>
<keyword evidence="5" id="KW-0808">Transferase</keyword>
<keyword evidence="8 15" id="KW-0418">Kinase</keyword>
<keyword evidence="6 13" id="KW-0812">Transmembrane</keyword>
<comment type="catalytic activity">
    <reaction evidence="1">
        <text>ATP + protein L-histidine = ADP + protein N-phospho-L-histidine.</text>
        <dbReference type="EC" id="2.7.13.3"/>
    </reaction>
</comment>
<dbReference type="CDD" id="cd00082">
    <property type="entry name" value="HisKA"/>
    <property type="match status" value="1"/>
</dbReference>
<evidence type="ECO:0000256" key="5">
    <source>
        <dbReference type="ARBA" id="ARBA00022679"/>
    </source>
</evidence>
<feature type="transmembrane region" description="Helical" evidence="13">
    <location>
        <begin position="49"/>
        <end position="70"/>
    </location>
</feature>
<dbReference type="SMART" id="SM00387">
    <property type="entry name" value="HATPase_c"/>
    <property type="match status" value="1"/>
</dbReference>
<dbReference type="EC" id="2.7.13.3" evidence="3"/>
<evidence type="ECO:0000256" key="2">
    <source>
        <dbReference type="ARBA" id="ARBA00004141"/>
    </source>
</evidence>
<dbReference type="InterPro" id="IPR005467">
    <property type="entry name" value="His_kinase_dom"/>
</dbReference>
<evidence type="ECO:0000256" key="9">
    <source>
        <dbReference type="ARBA" id="ARBA00022840"/>
    </source>
</evidence>
<dbReference type="GO" id="GO:0000155">
    <property type="term" value="F:phosphorelay sensor kinase activity"/>
    <property type="evidence" value="ECO:0007669"/>
    <property type="project" value="InterPro"/>
</dbReference>
<organism evidence="15 16">
    <name type="scientific">Bacillus mycoides</name>
    <dbReference type="NCBI Taxonomy" id="1405"/>
    <lineage>
        <taxon>Bacteria</taxon>
        <taxon>Bacillati</taxon>
        <taxon>Bacillota</taxon>
        <taxon>Bacilli</taxon>
        <taxon>Bacillales</taxon>
        <taxon>Bacillaceae</taxon>
        <taxon>Bacillus</taxon>
        <taxon>Bacillus cereus group</taxon>
    </lineage>
</organism>
<dbReference type="InterPro" id="IPR036097">
    <property type="entry name" value="HisK_dim/P_sf"/>
</dbReference>
<dbReference type="InterPro" id="IPR003661">
    <property type="entry name" value="HisK_dim/P_dom"/>
</dbReference>
<keyword evidence="10 13" id="KW-1133">Transmembrane helix</keyword>
<keyword evidence="4" id="KW-0597">Phosphoprotein</keyword>
<evidence type="ECO:0000256" key="8">
    <source>
        <dbReference type="ARBA" id="ARBA00022777"/>
    </source>
</evidence>
<dbReference type="Gene3D" id="6.10.340.10">
    <property type="match status" value="1"/>
</dbReference>
<protein>
    <recommendedName>
        <fullName evidence="3">histidine kinase</fullName>
        <ecNumber evidence="3">2.7.13.3</ecNumber>
    </recommendedName>
</protein>
<keyword evidence="7" id="KW-0547">Nucleotide-binding</keyword>
<dbReference type="InterPro" id="IPR036890">
    <property type="entry name" value="HATPase_C_sf"/>
</dbReference>
<accession>A0A109G9A6</accession>
<dbReference type="PANTHER" id="PTHR45528">
    <property type="entry name" value="SENSOR HISTIDINE KINASE CPXA"/>
    <property type="match status" value="1"/>
</dbReference>
<dbReference type="SUPFAM" id="SSF55874">
    <property type="entry name" value="ATPase domain of HSP90 chaperone/DNA topoisomerase II/histidine kinase"/>
    <property type="match status" value="1"/>
</dbReference>
<keyword evidence="11" id="KW-0902">Two-component regulatory system</keyword>
<evidence type="ECO:0000259" key="14">
    <source>
        <dbReference type="PROSITE" id="PS50109"/>
    </source>
</evidence>
<evidence type="ECO:0000256" key="13">
    <source>
        <dbReference type="SAM" id="Phobius"/>
    </source>
</evidence>
<evidence type="ECO:0000256" key="10">
    <source>
        <dbReference type="ARBA" id="ARBA00022989"/>
    </source>
</evidence>
<evidence type="ECO:0000313" key="15">
    <source>
        <dbReference type="EMBL" id="KWU62602.1"/>
    </source>
</evidence>
<gene>
    <name evidence="15" type="ORF">AWW70_14370</name>
</gene>
<dbReference type="SUPFAM" id="SSF47384">
    <property type="entry name" value="Homodimeric domain of signal transducing histidine kinase"/>
    <property type="match status" value="1"/>
</dbReference>
<dbReference type="Proteomes" id="UP000065797">
    <property type="component" value="Unassembled WGS sequence"/>
</dbReference>
<dbReference type="PANTHER" id="PTHR45528:SF9">
    <property type="entry name" value="SENSOR HISTIDINE KINASE YBDK"/>
    <property type="match status" value="1"/>
</dbReference>
<feature type="transmembrane region" description="Helical" evidence="13">
    <location>
        <begin position="9"/>
        <end position="37"/>
    </location>
</feature>
<dbReference type="FunFam" id="3.30.565.10:FF:000267">
    <property type="entry name" value="Two-component sensor histidine kinase"/>
    <property type="match status" value="1"/>
</dbReference>
<proteinExistence type="predicted"/>
<dbReference type="EMBL" id="LRPH01000049">
    <property type="protein sequence ID" value="KWU62602.1"/>
    <property type="molecule type" value="Genomic_DNA"/>
</dbReference>
<dbReference type="Pfam" id="PF02518">
    <property type="entry name" value="HATPase_c"/>
    <property type="match status" value="1"/>
</dbReference>
<dbReference type="FunFam" id="1.10.287.130:FF:000137">
    <property type="entry name" value="Sensor histidine kinase YbdK"/>
    <property type="match status" value="1"/>
</dbReference>
<keyword evidence="12 13" id="KW-0472">Membrane</keyword>
<dbReference type="GO" id="GO:0016020">
    <property type="term" value="C:membrane"/>
    <property type="evidence" value="ECO:0007669"/>
    <property type="project" value="UniProtKB-SubCell"/>
</dbReference>
<sequence length="333" mass="38829">MKLKKKYQLLLFTAIISVPLLLLSISIFVSVIYNVAFKTKNKNIPFHESFAYPTMLIIFLLSLLVLAFVFSKSINTLLNKINVLNQTIRDLASDKKIPNIIDVKSDDEMGELIKSVNLLIERTTYRELELQQQEQIKKELLNKLRHDINTPLTAVRLQLYYLEGEYEGQAPVLESMCEQIQYISDLTNEFNIQSTENLEDTYIVNDEVNIHNLIENMVKKWSYLYSVHKIELVYNPQDKELIWNSNELWIQRLFDNIFQNVLKHSKAKKLKIIIDEDIVSFRDNGIGFDINKKGTGLGLKNIEDISKMFDIKYTLQSNSEGTMFSFENNQKNI</sequence>